<keyword evidence="2" id="KW-0677">Repeat</keyword>
<dbReference type="Gene3D" id="3.30.160.60">
    <property type="entry name" value="Classic Zinc Finger"/>
    <property type="match status" value="2"/>
</dbReference>
<feature type="region of interest" description="Disordered" evidence="6">
    <location>
        <begin position="162"/>
        <end position="193"/>
    </location>
</feature>
<dbReference type="GO" id="GO:0000981">
    <property type="term" value="F:DNA-binding transcription factor activity, RNA polymerase II-specific"/>
    <property type="evidence" value="ECO:0007669"/>
    <property type="project" value="TreeGrafter"/>
</dbReference>
<feature type="compositionally biased region" description="Basic residues" evidence="6">
    <location>
        <begin position="218"/>
        <end position="231"/>
    </location>
</feature>
<dbReference type="AlphaFoldDB" id="A0A7R9BJB8"/>
<dbReference type="Proteomes" id="UP000678499">
    <property type="component" value="Unassembled WGS sequence"/>
</dbReference>
<dbReference type="PANTHER" id="PTHR24408">
    <property type="entry name" value="ZINC FINGER PROTEIN"/>
    <property type="match status" value="1"/>
</dbReference>
<protein>
    <recommendedName>
        <fullName evidence="7">C2H2-type domain-containing protein</fullName>
    </recommendedName>
</protein>
<dbReference type="SUPFAM" id="SSF57667">
    <property type="entry name" value="beta-beta-alpha zinc fingers"/>
    <property type="match status" value="1"/>
</dbReference>
<name>A0A7R9BJB8_9CRUS</name>
<evidence type="ECO:0000256" key="4">
    <source>
        <dbReference type="ARBA" id="ARBA00022833"/>
    </source>
</evidence>
<dbReference type="InterPro" id="IPR013087">
    <property type="entry name" value="Znf_C2H2_type"/>
</dbReference>
<evidence type="ECO:0000256" key="1">
    <source>
        <dbReference type="ARBA" id="ARBA00022723"/>
    </source>
</evidence>
<dbReference type="PROSITE" id="PS00028">
    <property type="entry name" value="ZINC_FINGER_C2H2_1"/>
    <property type="match status" value="2"/>
</dbReference>
<feature type="compositionally biased region" description="Polar residues" evidence="6">
    <location>
        <begin position="163"/>
        <end position="183"/>
    </location>
</feature>
<feature type="domain" description="C2H2-type" evidence="7">
    <location>
        <begin position="198"/>
        <end position="225"/>
    </location>
</feature>
<dbReference type="InterPro" id="IPR036236">
    <property type="entry name" value="Znf_C2H2_sf"/>
</dbReference>
<feature type="region of interest" description="Disordered" evidence="6">
    <location>
        <begin position="216"/>
        <end position="237"/>
    </location>
</feature>
<evidence type="ECO:0000313" key="9">
    <source>
        <dbReference type="Proteomes" id="UP000678499"/>
    </source>
</evidence>
<gene>
    <name evidence="8" type="ORF">NMOB1V02_LOCUS2855</name>
</gene>
<evidence type="ECO:0000256" key="5">
    <source>
        <dbReference type="PROSITE-ProRule" id="PRU00042"/>
    </source>
</evidence>
<dbReference type="GO" id="GO:0043565">
    <property type="term" value="F:sequence-specific DNA binding"/>
    <property type="evidence" value="ECO:0007669"/>
    <property type="project" value="TreeGrafter"/>
</dbReference>
<keyword evidence="1" id="KW-0479">Metal-binding</keyword>
<keyword evidence="3 5" id="KW-0863">Zinc-finger</keyword>
<dbReference type="Pfam" id="PF00096">
    <property type="entry name" value="zf-C2H2"/>
    <property type="match status" value="2"/>
</dbReference>
<feature type="compositionally biased region" description="Basic residues" evidence="6">
    <location>
        <begin position="184"/>
        <end position="193"/>
    </location>
</feature>
<proteinExistence type="predicted"/>
<organism evidence="8">
    <name type="scientific">Notodromas monacha</name>
    <dbReference type="NCBI Taxonomy" id="399045"/>
    <lineage>
        <taxon>Eukaryota</taxon>
        <taxon>Metazoa</taxon>
        <taxon>Ecdysozoa</taxon>
        <taxon>Arthropoda</taxon>
        <taxon>Crustacea</taxon>
        <taxon>Oligostraca</taxon>
        <taxon>Ostracoda</taxon>
        <taxon>Podocopa</taxon>
        <taxon>Podocopida</taxon>
        <taxon>Cypridocopina</taxon>
        <taxon>Cypridoidea</taxon>
        <taxon>Cyprididae</taxon>
        <taxon>Notodromas</taxon>
    </lineage>
</organism>
<evidence type="ECO:0000256" key="3">
    <source>
        <dbReference type="ARBA" id="ARBA00022771"/>
    </source>
</evidence>
<keyword evidence="9" id="KW-1185">Reference proteome</keyword>
<sequence length="408" mass="46088">MSSFGFFYPTLDDGDFLDLNAIFNDPGVLDIAIPPAPTVATPVEETLRSVMYHDPNSYQSDAIMELVDSLSFIPDLQHEIPQQYDQQYVTFESELPEIKQEQQAGDDVHTCERCGFLSQSYDEHLQHFTNEHAAKLCTKCGAQFEDASALVQHECYQSAPMEDSNSSFSLPQTEVSPDVQSSSQKRKPGRKNANRRPMVCFDCGLVFFTLRELQTHEKTHRTPKKPRKTKETRRTEAATARDPNICDRCGRDFLSKSSLVAHLKRHDTVREPTLERTGPCNRCKFNFGSSSEPGPSTKCDLQPCAACALVLCPTPVTEASLESNECGKRFSQPSSLTYHKRYLSEITSNDSLKLVYVKKKLVPSKHMQLLPGNRTYAVCWLGDDLSVYLTQVYDLKNKDAFGRETLWL</sequence>
<keyword evidence="4" id="KW-0862">Zinc</keyword>
<accession>A0A7R9BJB8</accession>
<dbReference type="GO" id="GO:0005634">
    <property type="term" value="C:nucleus"/>
    <property type="evidence" value="ECO:0007669"/>
    <property type="project" value="TreeGrafter"/>
</dbReference>
<dbReference type="OrthoDB" id="3437960at2759"/>
<feature type="domain" description="C2H2-type" evidence="7">
    <location>
        <begin position="244"/>
        <end position="271"/>
    </location>
</feature>
<dbReference type="SMART" id="SM00355">
    <property type="entry name" value="ZnF_C2H2"/>
    <property type="match status" value="3"/>
</dbReference>
<evidence type="ECO:0000313" key="8">
    <source>
        <dbReference type="EMBL" id="CAD7275048.1"/>
    </source>
</evidence>
<evidence type="ECO:0000256" key="2">
    <source>
        <dbReference type="ARBA" id="ARBA00022737"/>
    </source>
</evidence>
<dbReference type="GO" id="GO:0008270">
    <property type="term" value="F:zinc ion binding"/>
    <property type="evidence" value="ECO:0007669"/>
    <property type="project" value="UniProtKB-KW"/>
</dbReference>
<reference evidence="8" key="1">
    <citation type="submission" date="2020-11" db="EMBL/GenBank/DDBJ databases">
        <authorList>
            <person name="Tran Van P."/>
        </authorList>
    </citation>
    <scope>NUCLEOTIDE SEQUENCE</scope>
</reference>
<dbReference type="PANTHER" id="PTHR24408:SF61">
    <property type="entry name" value="E3 SUMO-PROTEIN LIGASE ZNF451"/>
    <property type="match status" value="1"/>
</dbReference>
<dbReference type="EMBL" id="OA882384">
    <property type="protein sequence ID" value="CAD7275048.1"/>
    <property type="molecule type" value="Genomic_DNA"/>
</dbReference>
<dbReference type="EMBL" id="CAJPEX010000347">
    <property type="protein sequence ID" value="CAG0915200.1"/>
    <property type="molecule type" value="Genomic_DNA"/>
</dbReference>
<dbReference type="PROSITE" id="PS50157">
    <property type="entry name" value="ZINC_FINGER_C2H2_2"/>
    <property type="match status" value="2"/>
</dbReference>
<evidence type="ECO:0000259" key="7">
    <source>
        <dbReference type="PROSITE" id="PS50157"/>
    </source>
</evidence>
<evidence type="ECO:0000256" key="6">
    <source>
        <dbReference type="SAM" id="MobiDB-lite"/>
    </source>
</evidence>